<feature type="transmembrane region" description="Helical" evidence="1">
    <location>
        <begin position="49"/>
        <end position="68"/>
    </location>
</feature>
<keyword evidence="1" id="KW-0472">Membrane</keyword>
<dbReference type="EMBL" id="LGTQ01000011">
    <property type="protein sequence ID" value="KPM47407.1"/>
    <property type="molecule type" value="Genomic_DNA"/>
</dbReference>
<feature type="transmembrane region" description="Helical" evidence="1">
    <location>
        <begin position="100"/>
        <end position="124"/>
    </location>
</feature>
<dbReference type="Proteomes" id="UP000050454">
    <property type="component" value="Unassembled WGS sequence"/>
</dbReference>
<dbReference type="AlphaFoldDB" id="A0A0P7C5H5"/>
<keyword evidence="3" id="KW-1185">Reference proteome</keyword>
<dbReference type="OrthoDB" id="982926at2"/>
<sequence>MSSLQKSILPVLLATIWISLSEFLRNEFLLKIYWTEHYQSMGLVFPAEPVNGAVWGIWSLCFAIAIYIFSKKFSLWQTVFLAWWVGFVLMWLVIGNMNVLPYGILPIAVPLSFFEAYLASLIVFRFKKKD</sequence>
<proteinExistence type="predicted"/>
<reference evidence="2 3" key="1">
    <citation type="submission" date="2015-07" db="EMBL/GenBank/DDBJ databases">
        <title>The draft genome sequence of Leadbetterella sp. JN14-9.</title>
        <authorList>
            <person name="Liu Y."/>
            <person name="Du J."/>
            <person name="Shao Z."/>
        </authorList>
    </citation>
    <scope>NUCLEOTIDE SEQUENCE [LARGE SCALE GENOMIC DNA]</scope>
    <source>
        <strain evidence="2 3">JN14-9</strain>
    </source>
</reference>
<keyword evidence="1" id="KW-0812">Transmembrane</keyword>
<evidence type="ECO:0000256" key="1">
    <source>
        <dbReference type="SAM" id="Phobius"/>
    </source>
</evidence>
<feature type="transmembrane region" description="Helical" evidence="1">
    <location>
        <begin position="75"/>
        <end position="94"/>
    </location>
</feature>
<gene>
    <name evidence="2" type="ORF">AFM12_14740</name>
</gene>
<dbReference type="RefSeq" id="WP_055149595.1">
    <property type="nucleotide sequence ID" value="NZ_JXSZ01000011.1"/>
</dbReference>
<protein>
    <submittedName>
        <fullName evidence="2">Uncharacterized protein</fullName>
    </submittedName>
</protein>
<organism evidence="2 3">
    <name type="scientific">Jiulongibacter sediminis</name>
    <dbReference type="NCBI Taxonomy" id="1605367"/>
    <lineage>
        <taxon>Bacteria</taxon>
        <taxon>Pseudomonadati</taxon>
        <taxon>Bacteroidota</taxon>
        <taxon>Cytophagia</taxon>
        <taxon>Cytophagales</taxon>
        <taxon>Leadbetterellaceae</taxon>
        <taxon>Jiulongibacter</taxon>
    </lineage>
</organism>
<comment type="caution">
    <text evidence="2">The sequence shown here is derived from an EMBL/GenBank/DDBJ whole genome shotgun (WGS) entry which is preliminary data.</text>
</comment>
<accession>A0A0P7C5H5</accession>
<keyword evidence="1" id="KW-1133">Transmembrane helix</keyword>
<name>A0A0P7C5H5_9BACT</name>
<evidence type="ECO:0000313" key="3">
    <source>
        <dbReference type="Proteomes" id="UP000050454"/>
    </source>
</evidence>
<evidence type="ECO:0000313" key="2">
    <source>
        <dbReference type="EMBL" id="KPM47407.1"/>
    </source>
</evidence>